<dbReference type="PROSITE" id="PS00856">
    <property type="entry name" value="GUANYLATE_KINASE_1"/>
    <property type="match status" value="1"/>
</dbReference>
<dbReference type="InterPro" id="IPR020590">
    <property type="entry name" value="Guanylate_kinase_CS"/>
</dbReference>
<dbReference type="GO" id="GO:0005524">
    <property type="term" value="F:ATP binding"/>
    <property type="evidence" value="ECO:0007669"/>
    <property type="project" value="UniProtKB-UniRule"/>
</dbReference>
<accession>A0A7Y9Z9N3</accession>
<keyword evidence="14" id="KW-1185">Reference proteome</keyword>
<evidence type="ECO:0000256" key="10">
    <source>
        <dbReference type="ARBA" id="ARBA00048594"/>
    </source>
</evidence>
<comment type="subcellular location">
    <subcellularLocation>
        <location evidence="11">Cytoplasm</location>
    </subcellularLocation>
</comment>
<comment type="caution">
    <text evidence="13">The sequence shown here is derived from an EMBL/GenBank/DDBJ whole genome shotgun (WGS) entry which is preliminary data.</text>
</comment>
<feature type="domain" description="Guanylate kinase-like" evidence="12">
    <location>
        <begin position="2"/>
        <end position="181"/>
    </location>
</feature>
<feature type="binding site" evidence="11">
    <location>
        <begin position="9"/>
        <end position="16"/>
    </location>
    <ligand>
        <name>ATP</name>
        <dbReference type="ChEBI" id="CHEBI:30616"/>
    </ligand>
</feature>
<dbReference type="NCBIfam" id="TIGR03263">
    <property type="entry name" value="guanyl_kin"/>
    <property type="match status" value="1"/>
</dbReference>
<dbReference type="Gene3D" id="3.40.50.300">
    <property type="entry name" value="P-loop containing nucleotide triphosphate hydrolases"/>
    <property type="match status" value="1"/>
</dbReference>
<evidence type="ECO:0000256" key="4">
    <source>
        <dbReference type="ARBA" id="ARBA00016296"/>
    </source>
</evidence>
<dbReference type="FunFam" id="3.30.63.10:FF:000002">
    <property type="entry name" value="Guanylate kinase 1"/>
    <property type="match status" value="1"/>
</dbReference>
<comment type="function">
    <text evidence="1 11">Essential for recycling GMP and indirectly, cGMP.</text>
</comment>
<keyword evidence="7 11" id="KW-0418">Kinase</keyword>
<evidence type="ECO:0000313" key="13">
    <source>
        <dbReference type="EMBL" id="NYI41379.1"/>
    </source>
</evidence>
<dbReference type="HAMAP" id="MF_00328">
    <property type="entry name" value="Guanylate_kinase"/>
    <property type="match status" value="1"/>
</dbReference>
<evidence type="ECO:0000256" key="1">
    <source>
        <dbReference type="ARBA" id="ARBA00003531"/>
    </source>
</evidence>
<dbReference type="GO" id="GO:0004385">
    <property type="term" value="F:GMP kinase activity"/>
    <property type="evidence" value="ECO:0007669"/>
    <property type="project" value="UniProtKB-UniRule"/>
</dbReference>
<dbReference type="AlphaFoldDB" id="A0A7Y9Z9N3"/>
<evidence type="ECO:0000313" key="14">
    <source>
        <dbReference type="Proteomes" id="UP000547973"/>
    </source>
</evidence>
<dbReference type="GO" id="GO:0005829">
    <property type="term" value="C:cytosol"/>
    <property type="evidence" value="ECO:0007669"/>
    <property type="project" value="TreeGrafter"/>
</dbReference>
<keyword evidence="5 11" id="KW-0808">Transferase</keyword>
<dbReference type="Gene3D" id="3.30.63.10">
    <property type="entry name" value="Guanylate Kinase phosphate binding domain"/>
    <property type="match status" value="1"/>
</dbReference>
<dbReference type="PANTHER" id="PTHR23117:SF13">
    <property type="entry name" value="GUANYLATE KINASE"/>
    <property type="match status" value="1"/>
</dbReference>
<organism evidence="13 14">
    <name type="scientific">Demequina lutea</name>
    <dbReference type="NCBI Taxonomy" id="431489"/>
    <lineage>
        <taxon>Bacteria</taxon>
        <taxon>Bacillati</taxon>
        <taxon>Actinomycetota</taxon>
        <taxon>Actinomycetes</taxon>
        <taxon>Micrococcales</taxon>
        <taxon>Demequinaceae</taxon>
        <taxon>Demequina</taxon>
    </lineage>
</organism>
<dbReference type="SMART" id="SM00072">
    <property type="entry name" value="GuKc"/>
    <property type="match status" value="1"/>
</dbReference>
<proteinExistence type="inferred from homology"/>
<name>A0A7Y9Z9N3_9MICO</name>
<comment type="catalytic activity">
    <reaction evidence="10 11">
        <text>GMP + ATP = GDP + ADP</text>
        <dbReference type="Rhea" id="RHEA:20780"/>
        <dbReference type="ChEBI" id="CHEBI:30616"/>
        <dbReference type="ChEBI" id="CHEBI:58115"/>
        <dbReference type="ChEBI" id="CHEBI:58189"/>
        <dbReference type="ChEBI" id="CHEBI:456216"/>
        <dbReference type="EC" id="2.7.4.8"/>
    </reaction>
</comment>
<evidence type="ECO:0000256" key="3">
    <source>
        <dbReference type="ARBA" id="ARBA00012961"/>
    </source>
</evidence>
<dbReference type="InterPro" id="IPR008145">
    <property type="entry name" value="GK/Ca_channel_bsu"/>
</dbReference>
<comment type="similarity">
    <text evidence="2 11">Belongs to the guanylate kinase family.</text>
</comment>
<dbReference type="CDD" id="cd00071">
    <property type="entry name" value="GMPK"/>
    <property type="match status" value="1"/>
</dbReference>
<evidence type="ECO:0000256" key="8">
    <source>
        <dbReference type="ARBA" id="ARBA00022840"/>
    </source>
</evidence>
<dbReference type="InterPro" id="IPR017665">
    <property type="entry name" value="Guanylate_kinase"/>
</dbReference>
<evidence type="ECO:0000256" key="11">
    <source>
        <dbReference type="HAMAP-Rule" id="MF_00328"/>
    </source>
</evidence>
<dbReference type="SUPFAM" id="SSF52540">
    <property type="entry name" value="P-loop containing nucleoside triphosphate hydrolases"/>
    <property type="match status" value="1"/>
</dbReference>
<keyword evidence="8 11" id="KW-0067">ATP-binding</keyword>
<evidence type="ECO:0000256" key="9">
    <source>
        <dbReference type="ARBA" id="ARBA00030128"/>
    </source>
</evidence>
<protein>
    <recommendedName>
        <fullName evidence="4 11">Guanylate kinase</fullName>
        <ecNumber evidence="3 11">2.7.4.8</ecNumber>
    </recommendedName>
    <alternativeName>
        <fullName evidence="9 11">GMP kinase</fullName>
    </alternativeName>
</protein>
<dbReference type="EC" id="2.7.4.8" evidence="3 11"/>
<gene>
    <name evidence="11" type="primary">gmk</name>
    <name evidence="13" type="ORF">BKA03_001498</name>
</gene>
<keyword evidence="6 11" id="KW-0547">Nucleotide-binding</keyword>
<evidence type="ECO:0000259" key="12">
    <source>
        <dbReference type="PROSITE" id="PS50052"/>
    </source>
</evidence>
<dbReference type="EMBL" id="JACBZO010000001">
    <property type="protein sequence ID" value="NYI41379.1"/>
    <property type="molecule type" value="Genomic_DNA"/>
</dbReference>
<reference evidence="13 14" key="1">
    <citation type="submission" date="2020-07" db="EMBL/GenBank/DDBJ databases">
        <title>Sequencing the genomes of 1000 actinobacteria strains.</title>
        <authorList>
            <person name="Klenk H.-P."/>
        </authorList>
    </citation>
    <scope>NUCLEOTIDE SEQUENCE [LARGE SCALE GENOMIC DNA]</scope>
    <source>
        <strain evidence="13 14">DSM 19970</strain>
    </source>
</reference>
<dbReference type="Pfam" id="PF00625">
    <property type="entry name" value="Guanylate_kin"/>
    <property type="match status" value="1"/>
</dbReference>
<keyword evidence="11" id="KW-0963">Cytoplasm</keyword>
<dbReference type="InterPro" id="IPR008144">
    <property type="entry name" value="Guanylate_kin-like_dom"/>
</dbReference>
<evidence type="ECO:0000256" key="2">
    <source>
        <dbReference type="ARBA" id="ARBA00005790"/>
    </source>
</evidence>
<dbReference type="RefSeq" id="WP_179397783.1">
    <property type="nucleotide sequence ID" value="NZ_JACBZO010000001.1"/>
</dbReference>
<dbReference type="PROSITE" id="PS50052">
    <property type="entry name" value="GUANYLATE_KINASE_2"/>
    <property type="match status" value="1"/>
</dbReference>
<evidence type="ECO:0000256" key="5">
    <source>
        <dbReference type="ARBA" id="ARBA00022679"/>
    </source>
</evidence>
<evidence type="ECO:0000256" key="6">
    <source>
        <dbReference type="ARBA" id="ARBA00022741"/>
    </source>
</evidence>
<sequence>MSRLVVVAGPSAVGKGTLVAALRAKRDDVWVSVSATTRQPRPGERDGLQYYFVTDDEFSRMIDAGELLEWAVVHGMHRYGTPRKAVEERLAMDMSVVLEIDLQGARQVKRTMPEALFVFIAPPTFEDLVDRLAIRGTEGDEERQRRLHTAREELAAVDEFDVTVVNDRLDDAVAELEAIVASAR</sequence>
<evidence type="ECO:0000256" key="7">
    <source>
        <dbReference type="ARBA" id="ARBA00022777"/>
    </source>
</evidence>
<dbReference type="Proteomes" id="UP000547973">
    <property type="component" value="Unassembled WGS sequence"/>
</dbReference>
<dbReference type="PANTHER" id="PTHR23117">
    <property type="entry name" value="GUANYLATE KINASE-RELATED"/>
    <property type="match status" value="1"/>
</dbReference>
<dbReference type="InterPro" id="IPR027417">
    <property type="entry name" value="P-loop_NTPase"/>
</dbReference>